<protein>
    <submittedName>
        <fullName evidence="1">Uncharacterized protein</fullName>
    </submittedName>
</protein>
<sequence length="147" mass="16432">MMGPHQNPIEIHKRYRKEALMILTEKCPKSSILELHLHFLQKVETSQNWESSPKNRIDHSQTAKKDGNTLLKEHIGRQFPMSPSLLHDGGLTSKGYESGSGGGGCFCFNKRRNRRGKVLVIGGSTCTMLEDLQVIGGRFSEIGIINN</sequence>
<gene>
    <name evidence="1" type="ORF">LSALG_LOCUS32148</name>
</gene>
<proteinExistence type="predicted"/>
<reference evidence="1" key="1">
    <citation type="submission" date="2023-04" db="EMBL/GenBank/DDBJ databases">
        <authorList>
            <person name="Vijverberg K."/>
            <person name="Xiong W."/>
            <person name="Schranz E."/>
        </authorList>
    </citation>
    <scope>NUCLEOTIDE SEQUENCE</scope>
</reference>
<dbReference type="AlphaFoldDB" id="A0AA35ZJI1"/>
<organism evidence="1 2">
    <name type="scientific">Lactuca saligna</name>
    <name type="common">Willowleaf lettuce</name>
    <dbReference type="NCBI Taxonomy" id="75948"/>
    <lineage>
        <taxon>Eukaryota</taxon>
        <taxon>Viridiplantae</taxon>
        <taxon>Streptophyta</taxon>
        <taxon>Embryophyta</taxon>
        <taxon>Tracheophyta</taxon>
        <taxon>Spermatophyta</taxon>
        <taxon>Magnoliopsida</taxon>
        <taxon>eudicotyledons</taxon>
        <taxon>Gunneridae</taxon>
        <taxon>Pentapetalae</taxon>
        <taxon>asterids</taxon>
        <taxon>campanulids</taxon>
        <taxon>Asterales</taxon>
        <taxon>Asteraceae</taxon>
        <taxon>Cichorioideae</taxon>
        <taxon>Cichorieae</taxon>
        <taxon>Lactucinae</taxon>
        <taxon>Lactuca</taxon>
    </lineage>
</organism>
<name>A0AA35ZJI1_LACSI</name>
<evidence type="ECO:0000313" key="1">
    <source>
        <dbReference type="EMBL" id="CAI9293117.1"/>
    </source>
</evidence>
<dbReference type="EMBL" id="OX465083">
    <property type="protein sequence ID" value="CAI9293117.1"/>
    <property type="molecule type" value="Genomic_DNA"/>
</dbReference>
<keyword evidence="2" id="KW-1185">Reference proteome</keyword>
<dbReference type="Proteomes" id="UP001177003">
    <property type="component" value="Chromosome 7"/>
</dbReference>
<accession>A0AA35ZJI1</accession>
<evidence type="ECO:0000313" key="2">
    <source>
        <dbReference type="Proteomes" id="UP001177003"/>
    </source>
</evidence>